<reference evidence="10" key="1">
    <citation type="journal article" date="2021" name="Nat. Commun.">
        <title>Genetic determinants of endophytism in the Arabidopsis root mycobiome.</title>
        <authorList>
            <person name="Mesny F."/>
            <person name="Miyauchi S."/>
            <person name="Thiergart T."/>
            <person name="Pickel B."/>
            <person name="Atanasova L."/>
            <person name="Karlsson M."/>
            <person name="Huettel B."/>
            <person name="Barry K.W."/>
            <person name="Haridas S."/>
            <person name="Chen C."/>
            <person name="Bauer D."/>
            <person name="Andreopoulos W."/>
            <person name="Pangilinan J."/>
            <person name="LaButti K."/>
            <person name="Riley R."/>
            <person name="Lipzen A."/>
            <person name="Clum A."/>
            <person name="Drula E."/>
            <person name="Henrissat B."/>
            <person name="Kohler A."/>
            <person name="Grigoriev I.V."/>
            <person name="Martin F.M."/>
            <person name="Hacquard S."/>
        </authorList>
    </citation>
    <scope>NUCLEOTIDE SEQUENCE</scope>
    <source>
        <strain evidence="10">MPI-CAGE-CH-0243</strain>
    </source>
</reference>
<evidence type="ECO:0000256" key="4">
    <source>
        <dbReference type="ARBA" id="ARBA00022786"/>
    </source>
</evidence>
<dbReference type="PANTHER" id="PTHR10589">
    <property type="entry name" value="UBIQUITIN CARBOXYL-TERMINAL HYDROLASE"/>
    <property type="match status" value="1"/>
</dbReference>
<dbReference type="SUPFAM" id="SSF54001">
    <property type="entry name" value="Cysteine proteinases"/>
    <property type="match status" value="1"/>
</dbReference>
<dbReference type="CDD" id="cd09616">
    <property type="entry name" value="Peptidase_C12_UCH_L1_L3"/>
    <property type="match status" value="1"/>
</dbReference>
<keyword evidence="11" id="KW-1185">Reference proteome</keyword>
<keyword evidence="4 7" id="KW-0833">Ubl conjugation pathway</keyword>
<evidence type="ECO:0000256" key="2">
    <source>
        <dbReference type="ARBA" id="ARBA00009326"/>
    </source>
</evidence>
<dbReference type="GO" id="GO:0005737">
    <property type="term" value="C:cytoplasm"/>
    <property type="evidence" value="ECO:0007669"/>
    <property type="project" value="TreeGrafter"/>
</dbReference>
<evidence type="ECO:0000256" key="5">
    <source>
        <dbReference type="ARBA" id="ARBA00022801"/>
    </source>
</evidence>
<dbReference type="PROSITE" id="PS52048">
    <property type="entry name" value="UCH_DOMAIN"/>
    <property type="match status" value="1"/>
</dbReference>
<dbReference type="Gene3D" id="3.40.532.10">
    <property type="entry name" value="Peptidase C12, ubiquitin carboxyl-terminal hydrolase"/>
    <property type="match status" value="1"/>
</dbReference>
<dbReference type="Pfam" id="PF01088">
    <property type="entry name" value="Peptidase_C12"/>
    <property type="match status" value="1"/>
</dbReference>
<dbReference type="PROSITE" id="PS00140">
    <property type="entry name" value="UCH_1"/>
    <property type="match status" value="1"/>
</dbReference>
<dbReference type="OrthoDB" id="427186at2759"/>
<dbReference type="Proteomes" id="UP000700596">
    <property type="component" value="Unassembled WGS sequence"/>
</dbReference>
<dbReference type="FunFam" id="3.40.532.10:FF:000006">
    <property type="entry name" value="Ubiquitin carboxyl-terminal hydrolase"/>
    <property type="match status" value="1"/>
</dbReference>
<keyword evidence="6 7" id="KW-0788">Thiol protease</keyword>
<dbReference type="GO" id="GO:0016579">
    <property type="term" value="P:protein deubiquitination"/>
    <property type="evidence" value="ECO:0007669"/>
    <property type="project" value="TreeGrafter"/>
</dbReference>
<name>A0A9P9D0F3_9PLEO</name>
<feature type="domain" description="UCH catalytic" evidence="9">
    <location>
        <begin position="10"/>
        <end position="242"/>
    </location>
</feature>
<dbReference type="PANTHER" id="PTHR10589:SF17">
    <property type="entry name" value="UBIQUITIN CARBOXYL-TERMINAL HYDROLASE"/>
    <property type="match status" value="1"/>
</dbReference>
<feature type="active site" description="Proton donor" evidence="7">
    <location>
        <position position="177"/>
    </location>
</feature>
<evidence type="ECO:0000313" key="11">
    <source>
        <dbReference type="Proteomes" id="UP000700596"/>
    </source>
</evidence>
<feature type="site" description="Transition state stabilizer" evidence="7">
    <location>
        <position position="96"/>
    </location>
</feature>
<evidence type="ECO:0000313" key="10">
    <source>
        <dbReference type="EMBL" id="KAH7110333.1"/>
    </source>
</evidence>
<proteinExistence type="inferred from homology"/>
<dbReference type="GO" id="GO:0004843">
    <property type="term" value="F:cysteine-type deubiquitinase activity"/>
    <property type="evidence" value="ECO:0007669"/>
    <property type="project" value="UniProtKB-UniRule"/>
</dbReference>
<evidence type="ECO:0000256" key="3">
    <source>
        <dbReference type="ARBA" id="ARBA00022670"/>
    </source>
</evidence>
<dbReference type="InterPro" id="IPR057254">
    <property type="entry name" value="UCH_AS"/>
</dbReference>
<evidence type="ECO:0000256" key="1">
    <source>
        <dbReference type="ARBA" id="ARBA00000707"/>
    </source>
</evidence>
<keyword evidence="3 7" id="KW-0645">Protease</keyword>
<comment type="similarity">
    <text evidence="2 7 8">Belongs to the peptidase C12 family.</text>
</comment>
<evidence type="ECO:0000259" key="9">
    <source>
        <dbReference type="PROSITE" id="PS52048"/>
    </source>
</evidence>
<evidence type="ECO:0000256" key="7">
    <source>
        <dbReference type="PROSITE-ProRule" id="PRU01393"/>
    </source>
</evidence>
<protein>
    <recommendedName>
        <fullName evidence="8">Ubiquitin carboxyl-terminal hydrolase</fullName>
        <ecNumber evidence="8">3.4.19.12</ecNumber>
    </recommendedName>
</protein>
<evidence type="ECO:0000256" key="8">
    <source>
        <dbReference type="RuleBase" id="RU361215"/>
    </source>
</evidence>
<dbReference type="InterPro" id="IPR038765">
    <property type="entry name" value="Papain-like_cys_pep_sf"/>
</dbReference>
<dbReference type="EMBL" id="JAGMWT010000028">
    <property type="protein sequence ID" value="KAH7110333.1"/>
    <property type="molecule type" value="Genomic_DNA"/>
</dbReference>
<feature type="site" description="Important for enzyme activity" evidence="7">
    <location>
        <position position="194"/>
    </location>
</feature>
<organism evidence="10 11">
    <name type="scientific">Dendryphion nanum</name>
    <dbReference type="NCBI Taxonomy" id="256645"/>
    <lineage>
        <taxon>Eukaryota</taxon>
        <taxon>Fungi</taxon>
        <taxon>Dikarya</taxon>
        <taxon>Ascomycota</taxon>
        <taxon>Pezizomycotina</taxon>
        <taxon>Dothideomycetes</taxon>
        <taxon>Pleosporomycetidae</taxon>
        <taxon>Pleosporales</taxon>
        <taxon>Torulaceae</taxon>
        <taxon>Dendryphion</taxon>
    </lineage>
</organism>
<gene>
    <name evidence="10" type="ORF">B0J11DRAFT_448280</name>
</gene>
<dbReference type="InterPro" id="IPR001578">
    <property type="entry name" value="Peptidase_C12_UCH"/>
</dbReference>
<keyword evidence="5 7" id="KW-0378">Hydrolase</keyword>
<dbReference type="InterPro" id="IPR036959">
    <property type="entry name" value="Peptidase_C12_UCH_sf"/>
</dbReference>
<evidence type="ECO:0000256" key="6">
    <source>
        <dbReference type="ARBA" id="ARBA00022807"/>
    </source>
</evidence>
<dbReference type="PRINTS" id="PR00707">
    <property type="entry name" value="UBCTHYDRLASE"/>
</dbReference>
<feature type="active site" description="Nucleophile" evidence="7">
    <location>
        <position position="102"/>
    </location>
</feature>
<dbReference type="AlphaFoldDB" id="A0A9P9D0F3"/>
<dbReference type="GO" id="GO:0006511">
    <property type="term" value="P:ubiquitin-dependent protein catabolic process"/>
    <property type="evidence" value="ECO:0007669"/>
    <property type="project" value="UniProtKB-UniRule"/>
</dbReference>
<comment type="caution">
    <text evidence="10">The sequence shown here is derived from an EMBL/GenBank/DDBJ whole genome shotgun (WGS) entry which is preliminary data.</text>
</comment>
<sequence length="244" mass="26787">MAEKKTHRKHFIPLESNPDVFTELVHKLGISESLAFQDVLSLDDLELLAFIPRPVLALILVFPTTEKYETKVAQEEAGVAAYDGAGEAEEVVYFKQTINNACGLYAMLHAVSNGDARKYIGTQTIMSRLLDAAIPLKPEERALAVEGVEGLEDAYASVARKGDTEAPENAEDEVLFHYVCFVKSHKTGHLLQLDGARKGPLDLGVMQEDEDVLSEKGLSVIRGMVEVENSNNLNFGLMALVNQD</sequence>
<comment type="catalytic activity">
    <reaction evidence="1 7 8">
        <text>Thiol-dependent hydrolysis of ester, thioester, amide, peptide and isopeptide bonds formed by the C-terminal Gly of ubiquitin (a 76-residue protein attached to proteins as an intracellular targeting signal).</text>
        <dbReference type="EC" id="3.4.19.12"/>
    </reaction>
</comment>
<accession>A0A9P9D0F3</accession>
<dbReference type="EC" id="3.4.19.12" evidence="8"/>